<dbReference type="EMBL" id="CP082237">
    <property type="protein sequence ID" value="QZT34016.1"/>
    <property type="molecule type" value="Genomic_DNA"/>
</dbReference>
<dbReference type="Proteomes" id="UP000010716">
    <property type="component" value="Unassembled WGS sequence"/>
</dbReference>
<evidence type="ECO:0000313" key="3">
    <source>
        <dbReference type="EMBL" id="QZT34016.1"/>
    </source>
</evidence>
<reference evidence="3 5" key="2">
    <citation type="journal article" date="2020" name="Extremophiles">
        <title>Genomic analysis of Caldalkalibacillus thermarum TA2.A1 reveals aerobic alkaliphilic metabolism and evolutionary hallmarks linking alkaliphilic bacteria and plant life.</title>
        <authorList>
            <person name="de Jong S.I."/>
            <person name="van den Broek M.A."/>
            <person name="Merkel A.Y."/>
            <person name="de la Torre Cortes P."/>
            <person name="Kalamorz F."/>
            <person name="Cook G.M."/>
            <person name="van Loosdrecht M.C.M."/>
            <person name="McMillan D.G.G."/>
        </authorList>
    </citation>
    <scope>NUCLEOTIDE SEQUENCE [LARGE SCALE GENOMIC DNA]</scope>
    <source>
        <strain evidence="3 5">TA2.A1</strain>
    </source>
</reference>
<evidence type="ECO:0000313" key="2">
    <source>
        <dbReference type="EMBL" id="EGL82067.1"/>
    </source>
</evidence>
<evidence type="ECO:0000313" key="4">
    <source>
        <dbReference type="Proteomes" id="UP000010716"/>
    </source>
</evidence>
<protein>
    <submittedName>
        <fullName evidence="2">Uncharacterized protein</fullName>
    </submittedName>
</protein>
<organism evidence="2 4">
    <name type="scientific">Caldalkalibacillus thermarum (strain TA2.A1)</name>
    <dbReference type="NCBI Taxonomy" id="986075"/>
    <lineage>
        <taxon>Bacteria</taxon>
        <taxon>Bacillati</taxon>
        <taxon>Bacillota</taxon>
        <taxon>Bacilli</taxon>
        <taxon>Bacillales</taxon>
        <taxon>Bacillaceae</taxon>
        <taxon>Caldalkalibacillus</taxon>
    </lineage>
</organism>
<dbReference type="EMBL" id="AFCE01000156">
    <property type="protein sequence ID" value="EGL82067.1"/>
    <property type="molecule type" value="Genomic_DNA"/>
</dbReference>
<name>F5L9C5_CALTT</name>
<dbReference type="AlphaFoldDB" id="F5L9C5"/>
<sequence length="53" mass="6061">MSLYDDVVEIARDIERVKDQLDASLEANDDIEELQDTVASAVTALEQIYNRLY</sequence>
<dbReference type="Proteomes" id="UP000825179">
    <property type="component" value="Chromosome"/>
</dbReference>
<dbReference type="KEGG" id="cthu:HUR95_00825"/>
<accession>F5L9C5</accession>
<keyword evidence="5" id="KW-1185">Reference proteome</keyword>
<dbReference type="RefSeq" id="WP_007505801.1">
    <property type="nucleotide sequence ID" value="NZ_AFCE01000156.1"/>
</dbReference>
<gene>
    <name evidence="2" type="ORF">CathTA2_2430</name>
    <name evidence="3" type="ORF">HUR95_00825</name>
</gene>
<proteinExistence type="predicted"/>
<feature type="coiled-coil region" evidence="1">
    <location>
        <begin position="14"/>
        <end position="51"/>
    </location>
</feature>
<evidence type="ECO:0000256" key="1">
    <source>
        <dbReference type="SAM" id="Coils"/>
    </source>
</evidence>
<reference evidence="3" key="3">
    <citation type="submission" date="2021-08" db="EMBL/GenBank/DDBJ databases">
        <authorList>
            <person name="de Jong S."/>
            <person name="van den Broek M."/>
            <person name="Merkel A."/>
            <person name="de la Torre Cortes P."/>
            <person name="Kalamorz F."/>
            <person name="Cook G."/>
            <person name="van Loosdrecht M."/>
            <person name="McMillan D."/>
        </authorList>
    </citation>
    <scope>NUCLEOTIDE SEQUENCE</scope>
    <source>
        <strain evidence="3">TA2.A1</strain>
    </source>
</reference>
<reference evidence="2 4" key="1">
    <citation type="journal article" date="2011" name="J. Bacteriol.">
        <title>Draft genome sequence of the thermoalkaliphilic Caldalkalibacillus thermarum strain TA2.A1.</title>
        <authorList>
            <person name="Kalamorz F."/>
            <person name="Keis S."/>
            <person name="McMillan D.G."/>
            <person name="Olsson K."/>
            <person name="Stanton J.A."/>
            <person name="Stockwell P."/>
            <person name="Black M.A."/>
            <person name="Klingeman D.M."/>
            <person name="Land M.L."/>
            <person name="Han C.S."/>
            <person name="Martin S.L."/>
            <person name="Becher S.A."/>
            <person name="Peddie C.J."/>
            <person name="Morgan H.W."/>
            <person name="Matthies D."/>
            <person name="Preiss L."/>
            <person name="Meier T."/>
            <person name="Brown S.D."/>
            <person name="Cook G.M."/>
        </authorList>
    </citation>
    <scope>NUCLEOTIDE SEQUENCE [LARGE SCALE GENOMIC DNA]</scope>
    <source>
        <strain evidence="2 4">TA2.A1</strain>
    </source>
</reference>
<evidence type="ECO:0000313" key="5">
    <source>
        <dbReference type="Proteomes" id="UP000825179"/>
    </source>
</evidence>
<keyword evidence="1" id="KW-0175">Coiled coil</keyword>